<comment type="similarity">
    <text evidence="2">Belongs to the threonine synthase family.</text>
</comment>
<dbReference type="Gene3D" id="3.90.1380.10">
    <property type="entry name" value="Threonine synthase, N-terminal domain"/>
    <property type="match status" value="1"/>
</dbReference>
<dbReference type="InterPro" id="IPR029144">
    <property type="entry name" value="Thr_synth_N"/>
</dbReference>
<keyword evidence="4" id="KW-0456">Lyase</keyword>
<dbReference type="GO" id="GO:0009088">
    <property type="term" value="P:threonine biosynthetic process"/>
    <property type="evidence" value="ECO:0007669"/>
    <property type="project" value="TreeGrafter"/>
</dbReference>
<evidence type="ECO:0000259" key="7">
    <source>
        <dbReference type="Pfam" id="PF14821"/>
    </source>
</evidence>
<dbReference type="Pfam" id="PF14821">
    <property type="entry name" value="Thr_synth_N"/>
    <property type="match status" value="1"/>
</dbReference>
<feature type="modified residue" description="N6-(pyridoxal phosphate)lysine" evidence="5">
    <location>
        <position position="109"/>
    </location>
</feature>
<dbReference type="AlphaFoldDB" id="A0A1Z5J724"/>
<dbReference type="PANTHER" id="PTHR42690:SF1">
    <property type="entry name" value="THREONINE SYNTHASE-LIKE 2"/>
    <property type="match status" value="1"/>
</dbReference>
<comment type="caution">
    <text evidence="8">The sequence shown here is derived from an EMBL/GenBank/DDBJ whole genome shotgun (WGS) entry which is preliminary data.</text>
</comment>
<dbReference type="Gene3D" id="3.40.50.1100">
    <property type="match status" value="2"/>
</dbReference>
<evidence type="ECO:0000256" key="5">
    <source>
        <dbReference type="PIRSR" id="PIRSR604450-51"/>
    </source>
</evidence>
<evidence type="ECO:0000256" key="2">
    <source>
        <dbReference type="ARBA" id="ARBA00005517"/>
    </source>
</evidence>
<evidence type="ECO:0000259" key="6">
    <source>
        <dbReference type="Pfam" id="PF00291"/>
    </source>
</evidence>
<dbReference type="InterPro" id="IPR051166">
    <property type="entry name" value="Threonine_Synthase"/>
</dbReference>
<evidence type="ECO:0000256" key="3">
    <source>
        <dbReference type="ARBA" id="ARBA00022898"/>
    </source>
</evidence>
<keyword evidence="3 5" id="KW-0663">Pyridoxal phosphate</keyword>
<gene>
    <name evidence="8" type="ORF">FisN_11Lh233</name>
</gene>
<evidence type="ECO:0000256" key="4">
    <source>
        <dbReference type="ARBA" id="ARBA00023239"/>
    </source>
</evidence>
<dbReference type="Proteomes" id="UP000198406">
    <property type="component" value="Unassembled WGS sequence"/>
</dbReference>
<dbReference type="InterPro" id="IPR037158">
    <property type="entry name" value="Thr_synth_N_sf"/>
</dbReference>
<organism evidence="8 9">
    <name type="scientific">Fistulifera solaris</name>
    <name type="common">Oleaginous diatom</name>
    <dbReference type="NCBI Taxonomy" id="1519565"/>
    <lineage>
        <taxon>Eukaryota</taxon>
        <taxon>Sar</taxon>
        <taxon>Stramenopiles</taxon>
        <taxon>Ochrophyta</taxon>
        <taxon>Bacillariophyta</taxon>
        <taxon>Bacillariophyceae</taxon>
        <taxon>Bacillariophycidae</taxon>
        <taxon>Naviculales</taxon>
        <taxon>Naviculaceae</taxon>
        <taxon>Fistulifera</taxon>
    </lineage>
</organism>
<evidence type="ECO:0000256" key="1">
    <source>
        <dbReference type="ARBA" id="ARBA00001933"/>
    </source>
</evidence>
<protein>
    <recommendedName>
        <fullName evidence="10">Threonine synthase</fullName>
    </recommendedName>
</protein>
<dbReference type="NCBIfam" id="TIGR00260">
    <property type="entry name" value="thrC"/>
    <property type="match status" value="1"/>
</dbReference>
<dbReference type="OrthoDB" id="5203861at2759"/>
<dbReference type="InParanoid" id="A0A1Z5J724"/>
<evidence type="ECO:0000313" key="9">
    <source>
        <dbReference type="Proteomes" id="UP000198406"/>
    </source>
</evidence>
<comment type="cofactor">
    <cofactor evidence="1 5">
        <name>pyridoxal 5'-phosphate</name>
        <dbReference type="ChEBI" id="CHEBI:597326"/>
    </cofactor>
</comment>
<dbReference type="SUPFAM" id="SSF53686">
    <property type="entry name" value="Tryptophan synthase beta subunit-like PLP-dependent enzymes"/>
    <property type="match status" value="1"/>
</dbReference>
<dbReference type="EMBL" id="BDSP01000013">
    <property type="protein sequence ID" value="GAX09797.1"/>
    <property type="molecule type" value="Genomic_DNA"/>
</dbReference>
<accession>A0A1Z5J724</accession>
<proteinExistence type="inferred from homology"/>
<feature type="domain" description="Threonine synthase N-terminal" evidence="7">
    <location>
        <begin position="2"/>
        <end position="78"/>
    </location>
</feature>
<feature type="domain" description="Tryptophan synthase beta chain-like PALP" evidence="6">
    <location>
        <begin position="94"/>
        <end position="407"/>
    </location>
</feature>
<dbReference type="GO" id="GO:0004795">
    <property type="term" value="F:threonine synthase activity"/>
    <property type="evidence" value="ECO:0007669"/>
    <property type="project" value="TreeGrafter"/>
</dbReference>
<evidence type="ECO:0000313" key="8">
    <source>
        <dbReference type="EMBL" id="GAX09797.1"/>
    </source>
</evidence>
<dbReference type="Pfam" id="PF00291">
    <property type="entry name" value="PALP"/>
    <property type="match status" value="1"/>
</dbReference>
<sequence length="489" mass="54904">MRYTSTRNRTISCTFEEAICSGYAPDGGLFVPETLPAVSVATLKEWAKLDFAQLAQTVLRLFVSESEVSAQELSQIVTYEGFAPPVIPIQRVGSLYVAELFHGPTFCFKDLGMRAVVRFLSLFATKRRQRMTLLVSTTGDTGPAAVQAVSDARNPWLTILVHYPAGQISSFQRKQLTTTDSPHVHVVAFEGGGDDMDRPIKNMLKSAPSSSHWTGVNSYNIGRPLMQMIHYIWTYLRVAGQEEWEIGQQTLDIILPTGAMGNLAGGYMAKKMGIPLGKLCSGVNVNDITHRVMQTGAFHSSPFMLKTLSEAINIQIPYNFERILFYLTEQDDQLVREWMTQVETTQKLDLSTEWLEQLQQVFDSARISDKAMCTTTRQVWKEHHYLMDPHTAVAMGAAETLGYSGKIAAVFATASPCKFEESVTMAVGKDTWDMFAQSDQFPATARAMLLRNERPPTIYRNDRSLSLYENQRKWEEQARQIIATFENDA</sequence>
<name>A0A1Z5J724_FISSO</name>
<reference evidence="8 9" key="1">
    <citation type="journal article" date="2015" name="Plant Cell">
        <title>Oil accumulation by the oleaginous diatom Fistulifera solaris as revealed by the genome and transcriptome.</title>
        <authorList>
            <person name="Tanaka T."/>
            <person name="Maeda Y."/>
            <person name="Veluchamy A."/>
            <person name="Tanaka M."/>
            <person name="Abida H."/>
            <person name="Marechal E."/>
            <person name="Bowler C."/>
            <person name="Muto M."/>
            <person name="Sunaga Y."/>
            <person name="Tanaka M."/>
            <person name="Yoshino T."/>
            <person name="Taniguchi T."/>
            <person name="Fukuda Y."/>
            <person name="Nemoto M."/>
            <person name="Matsumoto M."/>
            <person name="Wong P.S."/>
            <person name="Aburatani S."/>
            <person name="Fujibuchi W."/>
        </authorList>
    </citation>
    <scope>NUCLEOTIDE SEQUENCE [LARGE SCALE GENOMIC DNA]</scope>
    <source>
        <strain evidence="8 9">JPCC DA0580</strain>
    </source>
</reference>
<dbReference type="InterPro" id="IPR001926">
    <property type="entry name" value="TrpB-like_PALP"/>
</dbReference>
<dbReference type="InterPro" id="IPR036052">
    <property type="entry name" value="TrpB-like_PALP_sf"/>
</dbReference>
<evidence type="ECO:0008006" key="10">
    <source>
        <dbReference type="Google" id="ProtNLM"/>
    </source>
</evidence>
<dbReference type="PANTHER" id="PTHR42690">
    <property type="entry name" value="THREONINE SYNTHASE FAMILY MEMBER"/>
    <property type="match status" value="1"/>
</dbReference>
<keyword evidence="9" id="KW-1185">Reference proteome</keyword>
<dbReference type="InterPro" id="IPR004450">
    <property type="entry name" value="Thr_synthase-like"/>
</dbReference>